<keyword evidence="5" id="KW-1185">Reference proteome</keyword>
<organism evidence="4 5">
    <name type="scientific">Eumeta variegata</name>
    <name type="common">Bagworm moth</name>
    <name type="synonym">Eumeta japonica</name>
    <dbReference type="NCBI Taxonomy" id="151549"/>
    <lineage>
        <taxon>Eukaryota</taxon>
        <taxon>Metazoa</taxon>
        <taxon>Ecdysozoa</taxon>
        <taxon>Arthropoda</taxon>
        <taxon>Hexapoda</taxon>
        <taxon>Insecta</taxon>
        <taxon>Pterygota</taxon>
        <taxon>Neoptera</taxon>
        <taxon>Endopterygota</taxon>
        <taxon>Lepidoptera</taxon>
        <taxon>Glossata</taxon>
        <taxon>Ditrysia</taxon>
        <taxon>Tineoidea</taxon>
        <taxon>Psychidae</taxon>
        <taxon>Oiketicinae</taxon>
        <taxon>Eumeta</taxon>
    </lineage>
</organism>
<dbReference type="Pfam" id="PF13359">
    <property type="entry name" value="DDE_Tnp_4"/>
    <property type="match status" value="1"/>
</dbReference>
<dbReference type="InterPro" id="IPR027806">
    <property type="entry name" value="HARBI1_dom"/>
</dbReference>
<dbReference type="PANTHER" id="PTHR23080">
    <property type="entry name" value="THAP DOMAIN PROTEIN"/>
    <property type="match status" value="1"/>
</dbReference>
<dbReference type="STRING" id="151549.A0A4C1XHU4"/>
<keyword evidence="2" id="KW-0479">Metal-binding</keyword>
<dbReference type="GO" id="GO:0046872">
    <property type="term" value="F:metal ion binding"/>
    <property type="evidence" value="ECO:0007669"/>
    <property type="project" value="UniProtKB-KW"/>
</dbReference>
<dbReference type="OrthoDB" id="7331812at2759"/>
<comment type="caution">
    <text evidence="4">The sequence shown here is derived from an EMBL/GenBank/DDBJ whole genome shotgun (WGS) entry which is preliminary data.</text>
</comment>
<evidence type="ECO:0000256" key="2">
    <source>
        <dbReference type="ARBA" id="ARBA00022723"/>
    </source>
</evidence>
<accession>A0A4C1XHU4</accession>
<evidence type="ECO:0000313" key="4">
    <source>
        <dbReference type="EMBL" id="GBP61755.1"/>
    </source>
</evidence>
<feature type="domain" description="DDE Tnp4" evidence="3">
    <location>
        <begin position="66"/>
        <end position="115"/>
    </location>
</feature>
<evidence type="ECO:0000259" key="3">
    <source>
        <dbReference type="Pfam" id="PF13359"/>
    </source>
</evidence>
<evidence type="ECO:0000313" key="5">
    <source>
        <dbReference type="Proteomes" id="UP000299102"/>
    </source>
</evidence>
<dbReference type="EMBL" id="BGZK01000821">
    <property type="protein sequence ID" value="GBP61755.1"/>
    <property type="molecule type" value="Genomic_DNA"/>
</dbReference>
<reference evidence="4 5" key="1">
    <citation type="journal article" date="2019" name="Commun. Biol.">
        <title>The bagworm genome reveals a unique fibroin gene that provides high tensile strength.</title>
        <authorList>
            <person name="Kono N."/>
            <person name="Nakamura H."/>
            <person name="Ohtoshi R."/>
            <person name="Tomita M."/>
            <person name="Numata K."/>
            <person name="Arakawa K."/>
        </authorList>
    </citation>
    <scope>NUCLEOTIDE SEQUENCE [LARGE SCALE GENOMIC DNA]</scope>
</reference>
<dbReference type="Proteomes" id="UP000299102">
    <property type="component" value="Unassembled WGS sequence"/>
</dbReference>
<name>A0A4C1XHU4_EUMVA</name>
<evidence type="ECO:0000256" key="1">
    <source>
        <dbReference type="ARBA" id="ARBA00001968"/>
    </source>
</evidence>
<sequence>MFLHIGSENLRLYRPPVFRGLPPLCRHLKKGVVPSIFPWTPKPSTSAIERQNRYMERSAKKELFPPQNPIETLTEGYGGSTSDRQIIERCNLMHKCNPGDGIMADRGFNIQDLLAPRDVTLLVPNF</sequence>
<comment type="cofactor">
    <cofactor evidence="1">
        <name>a divalent metal cation</name>
        <dbReference type="ChEBI" id="CHEBI:60240"/>
    </cofactor>
</comment>
<protein>
    <recommendedName>
        <fullName evidence="3">DDE Tnp4 domain-containing protein</fullName>
    </recommendedName>
</protein>
<proteinExistence type="predicted"/>
<dbReference type="AlphaFoldDB" id="A0A4C1XHU4"/>
<gene>
    <name evidence="4" type="ORF">EVAR_31083_1</name>
</gene>